<dbReference type="PANTHER" id="PTHR33620">
    <property type="entry name" value="UREASE ACCESSORY PROTEIN F"/>
    <property type="match status" value="1"/>
</dbReference>
<gene>
    <name evidence="3 5" type="primary">ureF</name>
    <name evidence="5" type="ORF">PAECIP111893_01844</name>
</gene>
<comment type="function">
    <text evidence="3">Required for maturation of urease via the functional incorporation of the urease nickel metallocenter.</text>
</comment>
<comment type="subunit">
    <text evidence="3">UreD, UreF and UreG form a complex that acts as a GTP-hydrolysis-dependent molecular chaperone, activating the urease apoprotein by helping to assemble the nickel containing metallocenter of UreC. The UreE protein probably delivers the nickel.</text>
</comment>
<dbReference type="PIRSF" id="PIRSF009467">
    <property type="entry name" value="Ureas_acces_UreF"/>
    <property type="match status" value="1"/>
</dbReference>
<feature type="compositionally biased region" description="Polar residues" evidence="4">
    <location>
        <begin position="8"/>
        <end position="17"/>
    </location>
</feature>
<dbReference type="PANTHER" id="PTHR33620:SF1">
    <property type="entry name" value="UREASE ACCESSORY PROTEIN F"/>
    <property type="match status" value="1"/>
</dbReference>
<evidence type="ECO:0000256" key="1">
    <source>
        <dbReference type="ARBA" id="ARBA00022988"/>
    </source>
</evidence>
<feature type="region of interest" description="Disordered" evidence="4">
    <location>
        <begin position="1"/>
        <end position="23"/>
    </location>
</feature>
<dbReference type="RefSeq" id="WP_236340215.1">
    <property type="nucleotide sequence ID" value="NZ_CAKMMF010000008.1"/>
</dbReference>
<comment type="caution">
    <text evidence="5">The sequence shown here is derived from an EMBL/GenBank/DDBJ whole genome shotgun (WGS) entry which is preliminary data.</text>
</comment>
<keyword evidence="2 3" id="KW-0143">Chaperone</keyword>
<dbReference type="HAMAP" id="MF_01385">
    <property type="entry name" value="UreF"/>
    <property type="match status" value="1"/>
</dbReference>
<comment type="similarity">
    <text evidence="3">Belongs to the UreF family.</text>
</comment>
<dbReference type="InterPro" id="IPR002639">
    <property type="entry name" value="UreF"/>
</dbReference>
<protein>
    <recommendedName>
        <fullName evidence="3">Urease accessory protein UreF</fullName>
    </recommendedName>
</protein>
<organism evidence="5 6">
    <name type="scientific">Paenibacillus plantiphilus</name>
    <dbReference type="NCBI Taxonomy" id="2905650"/>
    <lineage>
        <taxon>Bacteria</taxon>
        <taxon>Bacillati</taxon>
        <taxon>Bacillota</taxon>
        <taxon>Bacilli</taxon>
        <taxon>Bacillales</taxon>
        <taxon>Paenibacillaceae</taxon>
        <taxon>Paenibacillus</taxon>
    </lineage>
</organism>
<dbReference type="Proteomes" id="UP000838686">
    <property type="component" value="Unassembled WGS sequence"/>
</dbReference>
<proteinExistence type="inferred from homology"/>
<evidence type="ECO:0000256" key="2">
    <source>
        <dbReference type="ARBA" id="ARBA00023186"/>
    </source>
</evidence>
<name>A0ABN8GD05_9BACL</name>
<dbReference type="Pfam" id="PF01730">
    <property type="entry name" value="UreF"/>
    <property type="match status" value="1"/>
</dbReference>
<dbReference type="EMBL" id="CAKMMF010000008">
    <property type="protein sequence ID" value="CAH1202594.1"/>
    <property type="molecule type" value="Genomic_DNA"/>
</dbReference>
<keyword evidence="1 3" id="KW-0996">Nickel insertion</keyword>
<evidence type="ECO:0000256" key="3">
    <source>
        <dbReference type="HAMAP-Rule" id="MF_01385"/>
    </source>
</evidence>
<keyword evidence="6" id="KW-1185">Reference proteome</keyword>
<evidence type="ECO:0000256" key="4">
    <source>
        <dbReference type="SAM" id="MobiDB-lite"/>
    </source>
</evidence>
<dbReference type="InterPro" id="IPR038277">
    <property type="entry name" value="UreF_sf"/>
</dbReference>
<keyword evidence="3" id="KW-0963">Cytoplasm</keyword>
<reference evidence="5" key="1">
    <citation type="submission" date="2022-01" db="EMBL/GenBank/DDBJ databases">
        <authorList>
            <person name="Criscuolo A."/>
        </authorList>
    </citation>
    <scope>NUCLEOTIDE SEQUENCE</scope>
    <source>
        <strain evidence="5">CIP111893</strain>
    </source>
</reference>
<dbReference type="Gene3D" id="1.10.4190.10">
    <property type="entry name" value="Urease accessory protein UreF"/>
    <property type="match status" value="1"/>
</dbReference>
<evidence type="ECO:0000313" key="5">
    <source>
        <dbReference type="EMBL" id="CAH1202594.1"/>
    </source>
</evidence>
<comment type="subcellular location">
    <subcellularLocation>
        <location evidence="3">Cytoplasm</location>
    </subcellularLocation>
</comment>
<sequence>MDSRTSDAAESPSSQPDNPRHSAHPIPWLALQQLLDSALPIGGFAHSFGLETLVQEGRVSTSAELEQYAEAMLRQSWSTADAMIVKAVYRDAPMGNWETLWGVERLVHVGRTAYESRIGVEKIGRRMLQLVASIYPQLDWSQLIEAHRSGRCFASHPLTHGFACYRLGISLDAAVQGYLYTCIVTCVNNALRLMSIGQTEGQAMIARLTPKAAAAWASAAAIQPEDAYSNMPMAEMAMIRHETLYSRLFMS</sequence>
<evidence type="ECO:0000313" key="6">
    <source>
        <dbReference type="Proteomes" id="UP000838686"/>
    </source>
</evidence>
<accession>A0ABN8GD05</accession>